<evidence type="ECO:0000313" key="2">
    <source>
        <dbReference type="Proteomes" id="UP000887574"/>
    </source>
</evidence>
<name>A0A915DJI3_9BILA</name>
<dbReference type="WBParaSite" id="jg20703">
    <property type="protein sequence ID" value="jg20703"/>
    <property type="gene ID" value="jg20703"/>
</dbReference>
<dbReference type="Proteomes" id="UP000887574">
    <property type="component" value="Unplaced"/>
</dbReference>
<feature type="compositionally biased region" description="Basic and acidic residues" evidence="1">
    <location>
        <begin position="330"/>
        <end position="342"/>
    </location>
</feature>
<protein>
    <submittedName>
        <fullName evidence="3">Uncharacterized protein</fullName>
    </submittedName>
</protein>
<sequence>MADDARLLFHGNHELLAKIDEASDEEYKKEGGKLILPRLSPTSSNTPDAQEVSCATPIRVNEECFSTVRSMNSAKLDVSAVKGGRRSLHAETSCFSPNQLPNNDGIAKDLAEQIELRNSDDSFNDDAIFCTDRVNDGLKHQQEENELNDGNDSFINDEIFLDDQDDSLDDILLESDRDNNSKIKEVNEIAVEEDDEEWLSKDQGRISLEKQKSDVPIDCASAAIENLVVQQVEMCAKSVSTSVNKEISSVTALKNNKGHDSDDSFYNDDDIDVIVDEGKREEKMTDDENEILWESFRVDDKVAAKNQLEKSTIALKAFASSSLDQTPAKTVKDNEPKEDPSSKKQWNPFKPMQITPPSDNFIDKRQLNNAKKPTDLEEELGYRSDDSLFNDDDGLF</sequence>
<organism evidence="2 3">
    <name type="scientific">Ditylenchus dipsaci</name>
    <dbReference type="NCBI Taxonomy" id="166011"/>
    <lineage>
        <taxon>Eukaryota</taxon>
        <taxon>Metazoa</taxon>
        <taxon>Ecdysozoa</taxon>
        <taxon>Nematoda</taxon>
        <taxon>Chromadorea</taxon>
        <taxon>Rhabditida</taxon>
        <taxon>Tylenchina</taxon>
        <taxon>Tylenchomorpha</taxon>
        <taxon>Sphaerularioidea</taxon>
        <taxon>Anguinidae</taxon>
        <taxon>Anguininae</taxon>
        <taxon>Ditylenchus</taxon>
    </lineage>
</organism>
<dbReference type="AlphaFoldDB" id="A0A915DJI3"/>
<reference evidence="3" key="1">
    <citation type="submission" date="2022-11" db="UniProtKB">
        <authorList>
            <consortium name="WormBaseParasite"/>
        </authorList>
    </citation>
    <scope>IDENTIFICATION</scope>
</reference>
<feature type="region of interest" description="Disordered" evidence="1">
    <location>
        <begin position="324"/>
        <end position="396"/>
    </location>
</feature>
<evidence type="ECO:0000313" key="3">
    <source>
        <dbReference type="WBParaSite" id="jg20703"/>
    </source>
</evidence>
<accession>A0A915DJI3</accession>
<keyword evidence="2" id="KW-1185">Reference proteome</keyword>
<evidence type="ECO:0000256" key="1">
    <source>
        <dbReference type="SAM" id="MobiDB-lite"/>
    </source>
</evidence>
<proteinExistence type="predicted"/>
<feature type="compositionally biased region" description="Basic and acidic residues" evidence="1">
    <location>
        <begin position="361"/>
        <end position="386"/>
    </location>
</feature>